<dbReference type="EMBL" id="JAJA02000001">
    <property type="protein sequence ID" value="KWS04688.1"/>
    <property type="molecule type" value="Genomic_DNA"/>
</dbReference>
<keyword evidence="1" id="KW-1133">Transmembrane helix</keyword>
<feature type="domain" description="FecR protein" evidence="2">
    <location>
        <begin position="126"/>
        <end position="216"/>
    </location>
</feature>
<evidence type="ECO:0000313" key="4">
    <source>
        <dbReference type="EMBL" id="KWS04688.1"/>
    </source>
</evidence>
<dbReference type="InterPro" id="IPR032623">
    <property type="entry name" value="FecR_N"/>
</dbReference>
<dbReference type="InterPro" id="IPR012373">
    <property type="entry name" value="Ferrdict_sens_TM"/>
</dbReference>
<proteinExistence type="predicted"/>
<sequence>MKTTLLTSTADHSADSDDDRASAWVALLDSPECTSHDRAEFDRWLDESPRHVLAYVEAERAHQAAAQLKDDELLQAAARIVWRATGRDNARSRWWVPTTLVASLLVATVVGVSWLRAPGEPIVQHYATAIGEQRSLRLADGTQVMLDTDSAIVARFGDDRREIELDRGRVQFQVAADAKRPFSVKAGDGVIRDIGTTFQVSKHADSINVGLIEGSVIVSSGVAQAGSTLNPGQQISYDRSGRMTPAEPLDLNVAQAWPTGDLVFKNSRLDTLLTEMNRYSSTKLLLAEPALGEITISGVFHIGDQASLLKALEQGWSLRAEQGQGGEIVLHRKSG</sequence>
<evidence type="ECO:0000259" key="2">
    <source>
        <dbReference type="Pfam" id="PF04773"/>
    </source>
</evidence>
<evidence type="ECO:0000259" key="3">
    <source>
        <dbReference type="Pfam" id="PF16220"/>
    </source>
</evidence>
<dbReference type="GO" id="GO:0016989">
    <property type="term" value="F:sigma factor antagonist activity"/>
    <property type="evidence" value="ECO:0007669"/>
    <property type="project" value="TreeGrafter"/>
</dbReference>
<evidence type="ECO:0000256" key="1">
    <source>
        <dbReference type="SAM" id="Phobius"/>
    </source>
</evidence>
<keyword evidence="1" id="KW-0812">Transmembrane</keyword>
<dbReference type="Gene3D" id="2.60.120.1440">
    <property type="match status" value="1"/>
</dbReference>
<dbReference type="AlphaFoldDB" id="A0A125MMW5"/>
<feature type="transmembrane region" description="Helical" evidence="1">
    <location>
        <begin position="94"/>
        <end position="115"/>
    </location>
</feature>
<dbReference type="InterPro" id="IPR006860">
    <property type="entry name" value="FecR"/>
</dbReference>
<dbReference type="PANTHER" id="PTHR30273">
    <property type="entry name" value="PERIPLASMIC SIGNAL SENSOR AND SIGMA FACTOR ACTIVATOR FECR-RELATED"/>
    <property type="match status" value="1"/>
</dbReference>
<dbReference type="RefSeq" id="WP_051547493.1">
    <property type="nucleotide sequence ID" value="NZ_JAJA02000001.1"/>
</dbReference>
<feature type="domain" description="FecR N-terminal" evidence="3">
    <location>
        <begin position="19"/>
        <end position="60"/>
    </location>
</feature>
<dbReference type="Pfam" id="PF16220">
    <property type="entry name" value="DUF4880"/>
    <property type="match status" value="1"/>
</dbReference>
<keyword evidence="1" id="KW-0472">Membrane</keyword>
<dbReference type="OrthoDB" id="9771237at2"/>
<evidence type="ECO:0000313" key="5">
    <source>
        <dbReference type="Proteomes" id="UP000023435"/>
    </source>
</evidence>
<accession>A0A125MMW5</accession>
<organism evidence="4 5">
    <name type="scientific">Lysobacter capsici AZ78</name>
    <dbReference type="NCBI Taxonomy" id="1444315"/>
    <lineage>
        <taxon>Bacteria</taxon>
        <taxon>Pseudomonadati</taxon>
        <taxon>Pseudomonadota</taxon>
        <taxon>Gammaproteobacteria</taxon>
        <taxon>Lysobacterales</taxon>
        <taxon>Lysobacteraceae</taxon>
        <taxon>Lysobacter</taxon>
    </lineage>
</organism>
<keyword evidence="5" id="KW-1185">Reference proteome</keyword>
<gene>
    <name evidence="4" type="ORF">AZ78_2238</name>
</gene>
<protein>
    <submittedName>
        <fullName evidence="4">Iron siderophore sensor protein</fullName>
    </submittedName>
</protein>
<dbReference type="PANTHER" id="PTHR30273:SF2">
    <property type="entry name" value="PROTEIN FECR"/>
    <property type="match status" value="1"/>
</dbReference>
<dbReference type="Proteomes" id="UP000023435">
    <property type="component" value="Unassembled WGS sequence"/>
</dbReference>
<dbReference type="Pfam" id="PF04773">
    <property type="entry name" value="FecR"/>
    <property type="match status" value="1"/>
</dbReference>
<reference evidence="4 5" key="1">
    <citation type="journal article" date="2014" name="Genome Announc.">
        <title>Draft Genome Sequence of Lysobacter capsici AZ78, a Bacterium Antagonistic to Plant-Pathogenic Oomycetes.</title>
        <authorList>
            <person name="Puopolo G."/>
            <person name="Sonego P."/>
            <person name="Engelen K."/>
            <person name="Pertot I."/>
        </authorList>
    </citation>
    <scope>NUCLEOTIDE SEQUENCE [LARGE SCALE GENOMIC DNA]</scope>
    <source>
        <strain evidence="4 5">AZ78</strain>
    </source>
</reference>
<comment type="caution">
    <text evidence="4">The sequence shown here is derived from an EMBL/GenBank/DDBJ whole genome shotgun (WGS) entry which is preliminary data.</text>
</comment>
<dbReference type="PIRSF" id="PIRSF018266">
    <property type="entry name" value="FecR"/>
    <property type="match status" value="1"/>
</dbReference>
<name>A0A125MMW5_9GAMM</name>